<dbReference type="PANTHER" id="PTHR24026:SF133">
    <property type="entry name" value="CADHERIN-RELATED FAMILY MEMBER 2"/>
    <property type="match status" value="1"/>
</dbReference>
<dbReference type="GeneID" id="101845402"/>
<dbReference type="RefSeq" id="XP_035826160.1">
    <property type="nucleotide sequence ID" value="XM_035970267.1"/>
</dbReference>
<dbReference type="CDD" id="cd11304">
    <property type="entry name" value="Cadherin_repeat"/>
    <property type="match status" value="7"/>
</dbReference>
<reference evidence="10" key="1">
    <citation type="submission" date="2025-08" db="UniProtKB">
        <authorList>
            <consortium name="RefSeq"/>
        </authorList>
    </citation>
    <scope>IDENTIFICATION</scope>
</reference>
<dbReference type="PRINTS" id="PR00205">
    <property type="entry name" value="CADHERIN"/>
</dbReference>
<dbReference type="PROSITE" id="PS00232">
    <property type="entry name" value="CADHERIN_1"/>
    <property type="match status" value="1"/>
</dbReference>
<feature type="domain" description="Cadherin" evidence="8">
    <location>
        <begin position="71"/>
        <end position="177"/>
    </location>
</feature>
<dbReference type="SMART" id="SM00112">
    <property type="entry name" value="CA"/>
    <property type="match status" value="6"/>
</dbReference>
<dbReference type="SUPFAM" id="SSF49313">
    <property type="entry name" value="Cadherin-like"/>
    <property type="match status" value="6"/>
</dbReference>
<keyword evidence="4 7" id="KW-0106">Calcium</keyword>
<keyword evidence="3" id="KW-0677">Repeat</keyword>
<feature type="domain" description="Cadherin" evidence="8">
    <location>
        <begin position="281"/>
        <end position="394"/>
    </location>
</feature>
<dbReference type="Proteomes" id="UP000694888">
    <property type="component" value="Unplaced"/>
</dbReference>
<dbReference type="PANTHER" id="PTHR24026">
    <property type="entry name" value="FAT ATYPICAL CADHERIN-RELATED"/>
    <property type="match status" value="1"/>
</dbReference>
<dbReference type="Gene3D" id="2.60.40.60">
    <property type="entry name" value="Cadherins"/>
    <property type="match status" value="6"/>
</dbReference>
<evidence type="ECO:0000256" key="2">
    <source>
        <dbReference type="ARBA" id="ARBA00022692"/>
    </source>
</evidence>
<dbReference type="InterPro" id="IPR020894">
    <property type="entry name" value="Cadherin_CS"/>
</dbReference>
<evidence type="ECO:0000256" key="5">
    <source>
        <dbReference type="ARBA" id="ARBA00022989"/>
    </source>
</evidence>
<comment type="subcellular location">
    <subcellularLocation>
        <location evidence="1">Membrane</location>
    </subcellularLocation>
</comment>
<feature type="domain" description="Cadherin" evidence="8">
    <location>
        <begin position="178"/>
        <end position="280"/>
    </location>
</feature>
<dbReference type="Pfam" id="PF00028">
    <property type="entry name" value="Cadherin"/>
    <property type="match status" value="6"/>
</dbReference>
<evidence type="ECO:0000256" key="7">
    <source>
        <dbReference type="PROSITE-ProRule" id="PRU00043"/>
    </source>
</evidence>
<organism evidence="9 10">
    <name type="scientific">Aplysia californica</name>
    <name type="common">California sea hare</name>
    <dbReference type="NCBI Taxonomy" id="6500"/>
    <lineage>
        <taxon>Eukaryota</taxon>
        <taxon>Metazoa</taxon>
        <taxon>Spiralia</taxon>
        <taxon>Lophotrochozoa</taxon>
        <taxon>Mollusca</taxon>
        <taxon>Gastropoda</taxon>
        <taxon>Heterobranchia</taxon>
        <taxon>Euthyneura</taxon>
        <taxon>Tectipleura</taxon>
        <taxon>Aplysiida</taxon>
        <taxon>Aplysioidea</taxon>
        <taxon>Aplysiidae</taxon>
        <taxon>Aplysia</taxon>
    </lineage>
</organism>
<keyword evidence="6" id="KW-0472">Membrane</keyword>
<keyword evidence="5" id="KW-1133">Transmembrane helix</keyword>
<gene>
    <name evidence="10" type="primary">LOC101845402</name>
</gene>
<evidence type="ECO:0000313" key="9">
    <source>
        <dbReference type="Proteomes" id="UP000694888"/>
    </source>
</evidence>
<evidence type="ECO:0000256" key="1">
    <source>
        <dbReference type="ARBA" id="ARBA00004370"/>
    </source>
</evidence>
<dbReference type="InterPro" id="IPR015919">
    <property type="entry name" value="Cadherin-like_sf"/>
</dbReference>
<sequence length="706" mass="74383">MTGVMTSTHLTVTTIETPYLFYVRSGYFRPVLNCSVLNLQVTATDGGTPARLASAIVTVHVSPEFKSPAFGSETDSVTIQETFPLGSLVYNCDATHDGATDGKDGDLEYSIIAGNDENTFGIELLEGTLLIKRSLSFDARSSYTLTILATNRLRPSLSDTLKLTVVVTQVNQHTPEFTDTLYVFNVQENAAIGTPVGTVSATDGDSGSFGDPIYSLETTTHFQVNANTGVITTAATIDFSLDQNFHLRVFAADNAGVTSRTGTSVLLITVNDVNNNSPTFPASPYTLDIRESLHASSPIHVLVASDLDTGTQGSVQYSLTAGNTGGHFAVDASTGVLSLQTQVSIIHFINVDYESGPRQYVLEVEAKDGGSPSLTGTATVTVNVLDDNDEAPSFSQSRYDVAVSSALTSGSLVHTVLATDPDSDQIYYVIQNGNSGGLFYLDTTSGEIKTTPGLATAPGDVYTLEVIAVDNGAPMLTGTTTVEVTIQPLVTPPTSDYAFSVTENQSIGTLVGTIAKDSALGAISSYSIIGGNIANGFSIITGAGETGELRTASVLDRETVSLYRLTVRVQGSLGDVEIVVLVSVNDENDNSPTFTPSSLNLIVVENLPAGTEIGSFSVSDPDTSGVNSQFDLSISGVLFQHFFTVSSSGVVRVLREIDYEKGYRTLVFDVLATDRGSPALTGTGTVTVSIADVTETVTDSGQFHEN</sequence>
<feature type="domain" description="Cadherin" evidence="8">
    <location>
        <begin position="595"/>
        <end position="703"/>
    </location>
</feature>
<proteinExistence type="predicted"/>
<evidence type="ECO:0000259" key="8">
    <source>
        <dbReference type="PROSITE" id="PS50268"/>
    </source>
</evidence>
<evidence type="ECO:0000256" key="3">
    <source>
        <dbReference type="ARBA" id="ARBA00022737"/>
    </source>
</evidence>
<keyword evidence="9" id="KW-1185">Reference proteome</keyword>
<feature type="domain" description="Cadherin" evidence="8">
    <location>
        <begin position="493"/>
        <end position="594"/>
    </location>
</feature>
<dbReference type="InterPro" id="IPR002126">
    <property type="entry name" value="Cadherin-like_dom"/>
</dbReference>
<accession>A0ABM1VUR8</accession>
<evidence type="ECO:0000256" key="6">
    <source>
        <dbReference type="ARBA" id="ARBA00023136"/>
    </source>
</evidence>
<keyword evidence="2" id="KW-0812">Transmembrane</keyword>
<feature type="domain" description="Cadherin" evidence="8">
    <location>
        <begin position="395"/>
        <end position="495"/>
    </location>
</feature>
<protein>
    <submittedName>
        <fullName evidence="10">Cadherin EGF LAG seven-pass G-type receptor 2-like</fullName>
    </submittedName>
</protein>
<evidence type="ECO:0000256" key="4">
    <source>
        <dbReference type="ARBA" id="ARBA00022837"/>
    </source>
</evidence>
<name>A0ABM1VUR8_APLCA</name>
<dbReference type="PROSITE" id="PS50268">
    <property type="entry name" value="CADHERIN_2"/>
    <property type="match status" value="6"/>
</dbReference>
<evidence type="ECO:0000313" key="10">
    <source>
        <dbReference type="RefSeq" id="XP_035826160.1"/>
    </source>
</evidence>